<name>A0A545V256_9HYPO</name>
<protein>
    <submittedName>
        <fullName evidence="1">Uncharacterized protein</fullName>
    </submittedName>
</protein>
<sequence length="211" mass="23242">MIDNGRQVSAIVYLVAEYKRNENASRQAETCSCTGTRFRHPLLSIWAQIRQPVRSNLCLITSGPVRVQGSQQTRVLVCTSMTSQRRRCTPRLSRPRYMALCRAACPHPPTLPLTKQFGDDDDDGLALTRLRLSPPPVVGGLAAQLPVVCSAAAMKRFQERGTGSPVGNIAQGQPYNAAPPLGQVVFLIESRLYHGHALSCTRTRQRQSLAY</sequence>
<accession>A0A545V256</accession>
<dbReference type="Proteomes" id="UP000315783">
    <property type="component" value="Unassembled WGS sequence"/>
</dbReference>
<dbReference type="AlphaFoldDB" id="A0A545V256"/>
<proteinExistence type="predicted"/>
<gene>
    <name evidence="1" type="ORF">IF1G_05619</name>
</gene>
<reference evidence="1 2" key="1">
    <citation type="journal article" date="2019" name="Appl. Microbiol. Biotechnol.">
        <title>Genome sequence of Isaria javanica and comparative genome analysis insights into family S53 peptidase evolution in fungal entomopathogens.</title>
        <authorList>
            <person name="Lin R."/>
            <person name="Zhang X."/>
            <person name="Xin B."/>
            <person name="Zou M."/>
            <person name="Gao Y."/>
            <person name="Qin F."/>
            <person name="Hu Q."/>
            <person name="Xie B."/>
            <person name="Cheng X."/>
        </authorList>
    </citation>
    <scope>NUCLEOTIDE SEQUENCE [LARGE SCALE GENOMIC DNA]</scope>
    <source>
        <strain evidence="1 2">IJ1G</strain>
    </source>
</reference>
<organism evidence="1 2">
    <name type="scientific">Cordyceps javanica</name>
    <dbReference type="NCBI Taxonomy" id="43265"/>
    <lineage>
        <taxon>Eukaryota</taxon>
        <taxon>Fungi</taxon>
        <taxon>Dikarya</taxon>
        <taxon>Ascomycota</taxon>
        <taxon>Pezizomycotina</taxon>
        <taxon>Sordariomycetes</taxon>
        <taxon>Hypocreomycetidae</taxon>
        <taxon>Hypocreales</taxon>
        <taxon>Cordycipitaceae</taxon>
        <taxon>Cordyceps</taxon>
    </lineage>
</organism>
<comment type="caution">
    <text evidence="1">The sequence shown here is derived from an EMBL/GenBank/DDBJ whole genome shotgun (WGS) entry which is preliminary data.</text>
</comment>
<evidence type="ECO:0000313" key="2">
    <source>
        <dbReference type="Proteomes" id="UP000315783"/>
    </source>
</evidence>
<keyword evidence="2" id="KW-1185">Reference proteome</keyword>
<evidence type="ECO:0000313" key="1">
    <source>
        <dbReference type="EMBL" id="TQV95790.1"/>
    </source>
</evidence>
<dbReference type="EMBL" id="SPUK01000007">
    <property type="protein sequence ID" value="TQV95790.1"/>
    <property type="molecule type" value="Genomic_DNA"/>
</dbReference>